<gene>
    <name evidence="2" type="ORF">CLV97_10815</name>
</gene>
<sequence>MKDALQLINRHGGKIWLFASLGEGFLAVLWAMGLIAVWLIVTPSPEMVHKVFAAVYFPDHPESLLGQIRSDILGASPRTAFLLATMALFFAGIILFSVTGMMGLIRQAAVEDRLSFGDFFSFGFRYLIRVFGLVLILIGTALSLGWLFLRLDTLVESRNVYRIALWGMGGLVGLYLLAYFSFAPMVMLVERTGIVRTLGYAFRLLWKWPAKTVFTLLNALMSAVLGVVLLGFISAFPWLVLQFFQNGIIATMVGSFFGLLMIFTFHAFPVTLYLGTLILAYVEMREELFPEDAEEESLLTGSRVI</sequence>
<name>A0A2T0LFR2_9BACL</name>
<evidence type="ECO:0000313" key="3">
    <source>
        <dbReference type="Proteomes" id="UP000237797"/>
    </source>
</evidence>
<protein>
    <recommendedName>
        <fullName evidence="4">Glycerophosphoryl diester phosphodiesterase family protein</fullName>
    </recommendedName>
</protein>
<feature type="transmembrane region" description="Helical" evidence="1">
    <location>
        <begin position="256"/>
        <end position="282"/>
    </location>
</feature>
<keyword evidence="1" id="KW-0472">Membrane</keyword>
<proteinExistence type="predicted"/>
<feature type="transmembrane region" description="Helical" evidence="1">
    <location>
        <begin position="161"/>
        <end position="182"/>
    </location>
</feature>
<feature type="transmembrane region" description="Helical" evidence="1">
    <location>
        <begin position="80"/>
        <end position="105"/>
    </location>
</feature>
<feature type="transmembrane region" description="Helical" evidence="1">
    <location>
        <begin position="213"/>
        <end position="236"/>
    </location>
</feature>
<feature type="transmembrane region" description="Helical" evidence="1">
    <location>
        <begin position="15"/>
        <end position="41"/>
    </location>
</feature>
<accession>A0A2T0LFR2</accession>
<keyword evidence="1" id="KW-1133">Transmembrane helix</keyword>
<dbReference type="Proteomes" id="UP000237797">
    <property type="component" value="Unassembled WGS sequence"/>
</dbReference>
<evidence type="ECO:0008006" key="4">
    <source>
        <dbReference type="Google" id="ProtNLM"/>
    </source>
</evidence>
<dbReference type="RefSeq" id="WP_146130423.1">
    <property type="nucleotide sequence ID" value="NZ_PVNE01000008.1"/>
</dbReference>
<comment type="caution">
    <text evidence="2">The sequence shown here is derived from an EMBL/GenBank/DDBJ whole genome shotgun (WGS) entry which is preliminary data.</text>
</comment>
<organism evidence="2 3">
    <name type="scientific">Planifilum fimeticola</name>
    <dbReference type="NCBI Taxonomy" id="201975"/>
    <lineage>
        <taxon>Bacteria</taxon>
        <taxon>Bacillati</taxon>
        <taxon>Bacillota</taxon>
        <taxon>Bacilli</taxon>
        <taxon>Bacillales</taxon>
        <taxon>Thermoactinomycetaceae</taxon>
        <taxon>Planifilum</taxon>
    </lineage>
</organism>
<evidence type="ECO:0000256" key="1">
    <source>
        <dbReference type="SAM" id="Phobius"/>
    </source>
</evidence>
<evidence type="ECO:0000313" key="2">
    <source>
        <dbReference type="EMBL" id="PRX41087.1"/>
    </source>
</evidence>
<reference evidence="2 3" key="1">
    <citation type="submission" date="2018-03" db="EMBL/GenBank/DDBJ databases">
        <title>Genomic Encyclopedia of Archaeal and Bacterial Type Strains, Phase II (KMG-II): from individual species to whole genera.</title>
        <authorList>
            <person name="Goeker M."/>
        </authorList>
    </citation>
    <scope>NUCLEOTIDE SEQUENCE [LARGE SCALE GENOMIC DNA]</scope>
    <source>
        <strain evidence="2 3">DSM 44946</strain>
    </source>
</reference>
<keyword evidence="3" id="KW-1185">Reference proteome</keyword>
<keyword evidence="1" id="KW-0812">Transmembrane</keyword>
<dbReference type="EMBL" id="PVNE01000008">
    <property type="protein sequence ID" value="PRX41087.1"/>
    <property type="molecule type" value="Genomic_DNA"/>
</dbReference>
<feature type="transmembrane region" description="Helical" evidence="1">
    <location>
        <begin position="126"/>
        <end position="149"/>
    </location>
</feature>
<dbReference type="AlphaFoldDB" id="A0A2T0LFR2"/>
<dbReference type="OrthoDB" id="2988700at2"/>